<name>G4YLY4_PHYSP</name>
<evidence type="ECO:0000313" key="2">
    <source>
        <dbReference type="Proteomes" id="UP000002640"/>
    </source>
</evidence>
<gene>
    <name evidence="1" type="ORF">PHYSODRAFT_474560</name>
</gene>
<dbReference type="InParanoid" id="G4YLY4"/>
<sequence length="286" mass="32680">MAVARINRELAAVDLTCERESRIIAVCAASKDEWLAYLESVDFTRCEWINGTVYYARPPRKEDERLAHEFMYFLWSQPGFRAYMKSFTFETTTNLPELPDYEPDGHFGPRVATGAICPLGIKSYASWFTLIVEVGKSRGWGDEKGLLDWKARQWATIPGVRFVLCIAVTESLTVVEYKLHRVERVPTTNRARSLPNLDPVPVVGPHTMVSFDSRELLLGQEYLQSKVSSSRIGPLTLTFMRLLKACVGKLYVRLQLSTAWNTDKCLQERNSMIQKMKANHTYCNSH</sequence>
<dbReference type="GeneID" id="20654491"/>
<dbReference type="KEGG" id="psoj:PHYSODRAFT_474560"/>
<reference evidence="1 2" key="1">
    <citation type="journal article" date="2006" name="Science">
        <title>Phytophthora genome sequences uncover evolutionary origins and mechanisms of pathogenesis.</title>
        <authorList>
            <person name="Tyler B.M."/>
            <person name="Tripathy S."/>
            <person name="Zhang X."/>
            <person name="Dehal P."/>
            <person name="Jiang R.H."/>
            <person name="Aerts A."/>
            <person name="Arredondo F.D."/>
            <person name="Baxter L."/>
            <person name="Bensasson D."/>
            <person name="Beynon J.L."/>
            <person name="Chapman J."/>
            <person name="Damasceno C.M."/>
            <person name="Dorrance A.E."/>
            <person name="Dou D."/>
            <person name="Dickerman A.W."/>
            <person name="Dubchak I.L."/>
            <person name="Garbelotto M."/>
            <person name="Gijzen M."/>
            <person name="Gordon S.G."/>
            <person name="Govers F."/>
            <person name="Grunwald N.J."/>
            <person name="Huang W."/>
            <person name="Ivors K.L."/>
            <person name="Jones R.W."/>
            <person name="Kamoun S."/>
            <person name="Krampis K."/>
            <person name="Lamour K.H."/>
            <person name="Lee M.K."/>
            <person name="McDonald W.H."/>
            <person name="Medina M."/>
            <person name="Meijer H.J."/>
            <person name="Nordberg E.K."/>
            <person name="Maclean D.J."/>
            <person name="Ospina-Giraldo M.D."/>
            <person name="Morris P.F."/>
            <person name="Phuntumart V."/>
            <person name="Putnam N.H."/>
            <person name="Rash S."/>
            <person name="Rose J.K."/>
            <person name="Sakihama Y."/>
            <person name="Salamov A.A."/>
            <person name="Savidor A."/>
            <person name="Scheuring C.F."/>
            <person name="Smith B.M."/>
            <person name="Sobral B.W."/>
            <person name="Terry A."/>
            <person name="Torto-Alalibo T.A."/>
            <person name="Win J."/>
            <person name="Xu Z."/>
            <person name="Zhang H."/>
            <person name="Grigoriev I.V."/>
            <person name="Rokhsar D.S."/>
            <person name="Boore J.L."/>
        </authorList>
    </citation>
    <scope>NUCLEOTIDE SEQUENCE [LARGE SCALE GENOMIC DNA]</scope>
    <source>
        <strain evidence="1 2">P6497</strain>
    </source>
</reference>
<protein>
    <submittedName>
        <fullName evidence="1">Uncharacterized protein</fullName>
    </submittedName>
</protein>
<accession>G4YLY4</accession>
<proteinExistence type="predicted"/>
<dbReference type="AlphaFoldDB" id="G4YLY4"/>
<evidence type="ECO:0000313" key="1">
    <source>
        <dbReference type="EMBL" id="EGZ27179.1"/>
    </source>
</evidence>
<dbReference type="RefSeq" id="XP_009514454.1">
    <property type="nucleotide sequence ID" value="XM_009516159.1"/>
</dbReference>
<dbReference type="EMBL" id="JH159151">
    <property type="protein sequence ID" value="EGZ27179.1"/>
    <property type="molecule type" value="Genomic_DNA"/>
</dbReference>
<keyword evidence="2" id="KW-1185">Reference proteome</keyword>
<organism evidence="1 2">
    <name type="scientific">Phytophthora sojae (strain P6497)</name>
    <name type="common">Soybean stem and root rot agent</name>
    <name type="synonym">Phytophthora megasperma f. sp. glycines</name>
    <dbReference type="NCBI Taxonomy" id="1094619"/>
    <lineage>
        <taxon>Eukaryota</taxon>
        <taxon>Sar</taxon>
        <taxon>Stramenopiles</taxon>
        <taxon>Oomycota</taxon>
        <taxon>Peronosporomycetes</taxon>
        <taxon>Peronosporales</taxon>
        <taxon>Peronosporaceae</taxon>
        <taxon>Phytophthora</taxon>
    </lineage>
</organism>
<dbReference type="Proteomes" id="UP000002640">
    <property type="component" value="Unassembled WGS sequence"/>
</dbReference>